<dbReference type="EMBL" id="SLZQ01000019">
    <property type="protein sequence ID" value="TCS32918.1"/>
    <property type="molecule type" value="Genomic_DNA"/>
</dbReference>
<evidence type="ECO:0000313" key="1">
    <source>
        <dbReference type="EMBL" id="TCS32918.1"/>
    </source>
</evidence>
<dbReference type="OrthoDB" id="8529094at2"/>
<comment type="caution">
    <text evidence="1">The sequence shown here is derived from an EMBL/GenBank/DDBJ whole genome shotgun (WGS) entry which is preliminary data.</text>
</comment>
<dbReference type="AlphaFoldDB" id="A0A4V6NXX0"/>
<sequence>MKLTNHASIRLQQRGIPPIVVDLLLGYGSIEKAGKDAVTYYFDKASRRKISAYAGQLFRAIEGFLDYYAVVGSDGNVITVAPRVKKVKHH</sequence>
<name>A0A4V6NXX0_PAULE</name>
<dbReference type="Proteomes" id="UP000295382">
    <property type="component" value="Unassembled WGS sequence"/>
</dbReference>
<organism evidence="1 2">
    <name type="scientific">Paucimonas lemoignei</name>
    <name type="common">Pseudomonas lemoignei</name>
    <dbReference type="NCBI Taxonomy" id="29443"/>
    <lineage>
        <taxon>Bacteria</taxon>
        <taxon>Pseudomonadati</taxon>
        <taxon>Pseudomonadota</taxon>
        <taxon>Betaproteobacteria</taxon>
        <taxon>Burkholderiales</taxon>
        <taxon>Burkholderiaceae</taxon>
        <taxon>Paucimonas</taxon>
    </lineage>
</organism>
<accession>A0A4V6NXX0</accession>
<gene>
    <name evidence="1" type="ORF">EDC30_11929</name>
</gene>
<keyword evidence="2" id="KW-1185">Reference proteome</keyword>
<protein>
    <submittedName>
        <fullName evidence="1">Uncharacterized protein</fullName>
    </submittedName>
</protein>
<dbReference type="RefSeq" id="WP_132260361.1">
    <property type="nucleotide sequence ID" value="NZ_SLZQ01000019.1"/>
</dbReference>
<proteinExistence type="predicted"/>
<reference evidence="1 2" key="1">
    <citation type="submission" date="2019-03" db="EMBL/GenBank/DDBJ databases">
        <title>Genomic Encyclopedia of Type Strains, Phase IV (KMG-IV): sequencing the most valuable type-strain genomes for metagenomic binning, comparative biology and taxonomic classification.</title>
        <authorList>
            <person name="Goeker M."/>
        </authorList>
    </citation>
    <scope>NUCLEOTIDE SEQUENCE [LARGE SCALE GENOMIC DNA]</scope>
    <source>
        <strain evidence="1 2">DSM 7445</strain>
    </source>
</reference>
<evidence type="ECO:0000313" key="2">
    <source>
        <dbReference type="Proteomes" id="UP000295382"/>
    </source>
</evidence>